<evidence type="ECO:0000259" key="1">
    <source>
        <dbReference type="Pfam" id="PF12706"/>
    </source>
</evidence>
<dbReference type="Gene3D" id="3.60.15.10">
    <property type="entry name" value="Ribonuclease Z/Hydroxyacylglutathione hydrolase-like"/>
    <property type="match status" value="1"/>
</dbReference>
<dbReference type="EMBL" id="CP136594">
    <property type="protein sequence ID" value="WOE74028.1"/>
    <property type="molecule type" value="Genomic_DNA"/>
</dbReference>
<sequence length="266" mass="29492">MKLTLLGCGTSAGVPRIGNDWGDCDPKEPRNRRSRVSLHIEIPSEAGDSASIIIDTSPDLRNQCLDNDIHDLTHVLWTHDHADHCHGIDDLRPFVFRRKSQPLQGYARPYTADALNRRFGYVFAGDGGYVSIADMTVMENTGRDRAVTVAANVEIAAVDQPHGPVQSTGFRISHHGKSVCYATDFSEITDDMVSLYKGCDYLISDCLRREPHPTHAHLALALELAERSEVAHVVLTHLDKSMDYRTLCAEVGNRAIVGYDGWQVDL</sequence>
<dbReference type="AlphaFoldDB" id="A0AA97I041"/>
<dbReference type="Pfam" id="PF12706">
    <property type="entry name" value="Lactamase_B_2"/>
    <property type="match status" value="1"/>
</dbReference>
<dbReference type="SUPFAM" id="SSF56281">
    <property type="entry name" value="Metallo-hydrolase/oxidoreductase"/>
    <property type="match status" value="1"/>
</dbReference>
<name>A0AA97I041_9SPHN</name>
<dbReference type="PANTHER" id="PTHR42663">
    <property type="entry name" value="HYDROLASE C777.06C-RELATED-RELATED"/>
    <property type="match status" value="1"/>
</dbReference>
<dbReference type="InterPro" id="IPR036866">
    <property type="entry name" value="RibonucZ/Hydroxyglut_hydro"/>
</dbReference>
<dbReference type="KEGG" id="acoa:RB602_09155"/>
<dbReference type="PANTHER" id="PTHR42663:SF6">
    <property type="entry name" value="HYDROLASE C777.06C-RELATED"/>
    <property type="match status" value="1"/>
</dbReference>
<reference evidence="2 3" key="1">
    <citation type="submission" date="2023-10" db="EMBL/GenBank/DDBJ databases">
        <title>Complete genome sequence of a Sphingomonadaceae bacterium.</title>
        <authorList>
            <person name="Yan C."/>
        </authorList>
    </citation>
    <scope>NUCLEOTIDE SEQUENCE [LARGE SCALE GENOMIC DNA]</scope>
    <source>
        <strain evidence="2 3">SCSIO 66989</strain>
    </source>
</reference>
<feature type="domain" description="Metallo-beta-lactamase" evidence="1">
    <location>
        <begin position="52"/>
        <end position="237"/>
    </location>
</feature>
<dbReference type="Proteomes" id="UP001302429">
    <property type="component" value="Chromosome"/>
</dbReference>
<protein>
    <submittedName>
        <fullName evidence="2">MBL fold metallo-hydrolase</fullName>
    </submittedName>
</protein>
<proteinExistence type="predicted"/>
<gene>
    <name evidence="2" type="ORF">RB602_09155</name>
</gene>
<keyword evidence="3" id="KW-1185">Reference proteome</keyword>
<accession>A0AA97I041</accession>
<dbReference type="RefSeq" id="WP_317080260.1">
    <property type="nucleotide sequence ID" value="NZ_CP136594.1"/>
</dbReference>
<dbReference type="CDD" id="cd16279">
    <property type="entry name" value="metallo-hydrolase-like_MBL-fold"/>
    <property type="match status" value="1"/>
</dbReference>
<organism evidence="2 3">
    <name type="scientific">Alterisphingorhabdus coralli</name>
    <dbReference type="NCBI Taxonomy" id="3071408"/>
    <lineage>
        <taxon>Bacteria</taxon>
        <taxon>Pseudomonadati</taxon>
        <taxon>Pseudomonadota</taxon>
        <taxon>Alphaproteobacteria</taxon>
        <taxon>Sphingomonadales</taxon>
        <taxon>Sphingomonadaceae</taxon>
        <taxon>Alterisphingorhabdus (ex Yan et al. 2024)</taxon>
    </lineage>
</organism>
<evidence type="ECO:0000313" key="2">
    <source>
        <dbReference type="EMBL" id="WOE74028.1"/>
    </source>
</evidence>
<evidence type="ECO:0000313" key="3">
    <source>
        <dbReference type="Proteomes" id="UP001302429"/>
    </source>
</evidence>
<dbReference type="InterPro" id="IPR001279">
    <property type="entry name" value="Metallo-B-lactamas"/>
</dbReference>